<dbReference type="AlphaFoldDB" id="A0A9I9DJP2"/>
<dbReference type="InterPro" id="IPR004993">
    <property type="entry name" value="GH3"/>
</dbReference>
<dbReference type="GO" id="GO:0010279">
    <property type="term" value="F:indole-3-acetic acid amido synthetase activity"/>
    <property type="evidence" value="ECO:0007669"/>
    <property type="project" value="TreeGrafter"/>
</dbReference>
<evidence type="ECO:0000259" key="1">
    <source>
        <dbReference type="Pfam" id="PF23572"/>
    </source>
</evidence>
<proteinExistence type="predicted"/>
<dbReference type="PANTHER" id="PTHR31901:SF9">
    <property type="entry name" value="GH3 DOMAIN-CONTAINING PROTEIN"/>
    <property type="match status" value="1"/>
</dbReference>
<sequence length="183" mass="20981">RQVPTSQHIPTLDYYTNSLPIVSFTYASSECNFSINLNPLCNPNQVSYTLISLPWHVLNFCLLIGTLFMDFPIHPLVNHISLILSISRKEKTVSSLSQRIYGFIGIERSKGFKNNAPELNFVCRKKVVLSIDNYDKVNQVELQNAITEASKNLMPYGDFIREYTSYSHIHTIPGNYVIYWELA</sequence>
<dbReference type="PANTHER" id="PTHR31901">
    <property type="entry name" value="GH3 DOMAIN-CONTAINING PROTEIN"/>
    <property type="match status" value="1"/>
</dbReference>
<name>A0A9I9DJP2_CUCME</name>
<feature type="domain" description="GH3 C-terminal" evidence="1">
    <location>
        <begin position="141"/>
        <end position="183"/>
    </location>
</feature>
<organism evidence="2">
    <name type="scientific">Cucumis melo</name>
    <name type="common">Muskmelon</name>
    <dbReference type="NCBI Taxonomy" id="3656"/>
    <lineage>
        <taxon>Eukaryota</taxon>
        <taxon>Viridiplantae</taxon>
        <taxon>Streptophyta</taxon>
        <taxon>Embryophyta</taxon>
        <taxon>Tracheophyta</taxon>
        <taxon>Spermatophyta</taxon>
        <taxon>Magnoliopsida</taxon>
        <taxon>eudicotyledons</taxon>
        <taxon>Gunneridae</taxon>
        <taxon>Pentapetalae</taxon>
        <taxon>rosids</taxon>
        <taxon>fabids</taxon>
        <taxon>Cucurbitales</taxon>
        <taxon>Cucurbitaceae</taxon>
        <taxon>Benincaseae</taxon>
        <taxon>Cucumis</taxon>
    </lineage>
</organism>
<protein>
    <recommendedName>
        <fullName evidence="1">GH3 C-terminal domain-containing protein</fullName>
    </recommendedName>
</protein>
<accession>A0A9I9DJP2</accession>
<dbReference type="EnsemblPlants" id="MELO3C019771.2.1">
    <property type="protein sequence ID" value="MELO3C019771.2.1"/>
    <property type="gene ID" value="MELO3C019771.2"/>
</dbReference>
<dbReference type="GO" id="GO:0005737">
    <property type="term" value="C:cytoplasm"/>
    <property type="evidence" value="ECO:0007669"/>
    <property type="project" value="TreeGrafter"/>
</dbReference>
<dbReference type="InterPro" id="IPR055378">
    <property type="entry name" value="GH3_C"/>
</dbReference>
<dbReference type="Gramene" id="MELO3C019771.2.1">
    <property type="protein sequence ID" value="MELO3C019771.2.1"/>
    <property type="gene ID" value="MELO3C019771.2"/>
</dbReference>
<evidence type="ECO:0000313" key="2">
    <source>
        <dbReference type="EnsemblPlants" id="MELO3C019771.2.1"/>
    </source>
</evidence>
<dbReference type="Pfam" id="PF23572">
    <property type="entry name" value="GH3_C"/>
    <property type="match status" value="1"/>
</dbReference>
<reference evidence="2" key="1">
    <citation type="submission" date="2023-03" db="UniProtKB">
        <authorList>
            <consortium name="EnsemblPlants"/>
        </authorList>
    </citation>
    <scope>IDENTIFICATION</scope>
</reference>